<feature type="transmembrane region" description="Helical" evidence="7">
    <location>
        <begin position="661"/>
        <end position="684"/>
    </location>
</feature>
<dbReference type="InterPro" id="IPR038900">
    <property type="entry name" value="TMC"/>
</dbReference>
<protein>
    <recommendedName>
        <fullName evidence="8">TMC domain-containing protein</fullName>
    </recommendedName>
</protein>
<feature type="transmembrane region" description="Helical" evidence="7">
    <location>
        <begin position="338"/>
        <end position="359"/>
    </location>
</feature>
<dbReference type="GO" id="GO:0005886">
    <property type="term" value="C:plasma membrane"/>
    <property type="evidence" value="ECO:0007669"/>
    <property type="project" value="InterPro"/>
</dbReference>
<evidence type="ECO:0000256" key="7">
    <source>
        <dbReference type="SAM" id="Phobius"/>
    </source>
</evidence>
<feature type="region of interest" description="Disordered" evidence="6">
    <location>
        <begin position="1"/>
        <end position="79"/>
    </location>
</feature>
<feature type="transmembrane region" description="Helical" evidence="7">
    <location>
        <begin position="597"/>
        <end position="616"/>
    </location>
</feature>
<feature type="transmembrane region" description="Helical" evidence="7">
    <location>
        <begin position="505"/>
        <end position="525"/>
    </location>
</feature>
<sequence>MVEEEVMVEEETQSHPSRDGNSEHGHRNLEHKERNSEHSYRNLEQRERSFEHIDGNIEHGERNFEHGSQQDRREEDEGGTWRRWEHLASALPSRMDITHAKSVDEVLEALASVREQPWTLHTKRATRNTLRHVLEAQKVRWYNTRPVTSAVRKGSNKIANFLSASYVWSKILKPLEGRYGSSVVAVFNFLRFVIQLDLLLALILLGGVVIPWALRVTEGDEGGKEQYPPHYFHPTHYSNSTFPPLPPQGFHWYAPSGNCDNRPHDLCTALSLTWDIETLECNNNYTQYVDSVVEDHQHKVAGLIRDFLQGTGFLEWTALFSGYYPASVGEDSYLVSLAYILSVLAVYLVSLVAVVYFVAKFLRQAPRLSHNYGLTYTRIVFSGWDFAICNKGTAKTEHSLILSEFRVALADEQHTDTKKRRTRNEWIKLFLVRIVINLLILILIIGGWVGIFYLVKEAQQHVSNPLERFVWNYMPTVTISIVNFIYPLIFDIVVKYEHYRGRKELFITLMRCVFIRLTSLTFLIGTKLDFISRQSGTCDAGDEVYICWETHMGQQLYSVLILDFLIQIVLTFVLNVCRKFLRRFKNSLCQSLAYQEFYVPGHVLDIVYVQSILWLSVPYAPLMPVVCWLYLLLLFAFKFFTVSVTCVPATRVFRASSSSSMFMTVLCLAFALCVVGSYVGLFYICPSKACSPFRGLGNTWEVITYYICRLEGAADWLRWVFFTMDDPVFLSMMVLAMVMVLVYYVSKVKALNALLARLEDKLKHTAKENIYLQKHGGG</sequence>
<dbReference type="EMBL" id="JAWZYT010000195">
    <property type="protein sequence ID" value="KAK4326815.1"/>
    <property type="molecule type" value="Genomic_DNA"/>
</dbReference>
<evidence type="ECO:0000256" key="1">
    <source>
        <dbReference type="ARBA" id="ARBA00004141"/>
    </source>
</evidence>
<evidence type="ECO:0000256" key="2">
    <source>
        <dbReference type="ARBA" id="ARBA00006510"/>
    </source>
</evidence>
<feature type="transmembrane region" description="Helical" evidence="7">
    <location>
        <begin position="556"/>
        <end position="577"/>
    </location>
</feature>
<reference evidence="9" key="1">
    <citation type="submission" date="2023-11" db="EMBL/GenBank/DDBJ databases">
        <title>Genome assemblies of two species of porcelain crab, Petrolisthes cinctipes and Petrolisthes manimaculis (Anomura: Porcellanidae).</title>
        <authorList>
            <person name="Angst P."/>
        </authorList>
    </citation>
    <scope>NUCLEOTIDE SEQUENCE</scope>
    <source>
        <strain evidence="9">PB745_02</strain>
        <tissue evidence="9">Gill</tissue>
    </source>
</reference>
<evidence type="ECO:0000256" key="3">
    <source>
        <dbReference type="ARBA" id="ARBA00022692"/>
    </source>
</evidence>
<dbReference type="GO" id="GO:0008381">
    <property type="term" value="F:mechanosensitive monoatomic ion channel activity"/>
    <property type="evidence" value="ECO:0007669"/>
    <property type="project" value="TreeGrafter"/>
</dbReference>
<feature type="compositionally biased region" description="Acidic residues" evidence="6">
    <location>
        <begin position="1"/>
        <end position="11"/>
    </location>
</feature>
<dbReference type="Proteomes" id="UP001292094">
    <property type="component" value="Unassembled WGS sequence"/>
</dbReference>
<organism evidence="9 10">
    <name type="scientific">Petrolisthes manimaculis</name>
    <dbReference type="NCBI Taxonomy" id="1843537"/>
    <lineage>
        <taxon>Eukaryota</taxon>
        <taxon>Metazoa</taxon>
        <taxon>Ecdysozoa</taxon>
        <taxon>Arthropoda</taxon>
        <taxon>Crustacea</taxon>
        <taxon>Multicrustacea</taxon>
        <taxon>Malacostraca</taxon>
        <taxon>Eumalacostraca</taxon>
        <taxon>Eucarida</taxon>
        <taxon>Decapoda</taxon>
        <taxon>Pleocyemata</taxon>
        <taxon>Anomura</taxon>
        <taxon>Galatheoidea</taxon>
        <taxon>Porcellanidae</taxon>
        <taxon>Petrolisthes</taxon>
    </lineage>
</organism>
<feature type="transmembrane region" description="Helical" evidence="7">
    <location>
        <begin position="192"/>
        <end position="214"/>
    </location>
</feature>
<evidence type="ECO:0000256" key="6">
    <source>
        <dbReference type="SAM" id="MobiDB-lite"/>
    </source>
</evidence>
<comment type="subcellular location">
    <subcellularLocation>
        <location evidence="1">Membrane</location>
        <topology evidence="1">Multi-pass membrane protein</topology>
    </subcellularLocation>
</comment>
<name>A0AAE1QI81_9EUCA</name>
<feature type="transmembrane region" description="Helical" evidence="7">
    <location>
        <begin position="728"/>
        <end position="745"/>
    </location>
</feature>
<feature type="transmembrane region" description="Helical" evidence="7">
    <location>
        <begin position="430"/>
        <end position="453"/>
    </location>
</feature>
<keyword evidence="10" id="KW-1185">Reference proteome</keyword>
<evidence type="ECO:0000256" key="4">
    <source>
        <dbReference type="ARBA" id="ARBA00022989"/>
    </source>
</evidence>
<dbReference type="InterPro" id="IPR012496">
    <property type="entry name" value="TMC_dom"/>
</dbReference>
<feature type="transmembrane region" description="Helical" evidence="7">
    <location>
        <begin position="628"/>
        <end position="649"/>
    </location>
</feature>
<proteinExistence type="inferred from homology"/>
<keyword evidence="3 7" id="KW-0812">Transmembrane</keyword>
<dbReference type="AlphaFoldDB" id="A0AAE1QI81"/>
<accession>A0AAE1QI81</accession>
<dbReference type="PANTHER" id="PTHR23302">
    <property type="entry name" value="TRANSMEMBRANE CHANNEL-RELATED"/>
    <property type="match status" value="1"/>
</dbReference>
<keyword evidence="5 7" id="KW-0472">Membrane</keyword>
<dbReference type="PANTHER" id="PTHR23302:SF24">
    <property type="entry name" value="TMC DOMAIN-CONTAINING PROTEIN"/>
    <property type="match status" value="1"/>
</dbReference>
<feature type="transmembrane region" description="Helical" evidence="7">
    <location>
        <begin position="473"/>
        <end position="493"/>
    </location>
</feature>
<dbReference type="Pfam" id="PF07810">
    <property type="entry name" value="TMC"/>
    <property type="match status" value="1"/>
</dbReference>
<comment type="similarity">
    <text evidence="2">Belongs to the TMC family.</text>
</comment>
<evidence type="ECO:0000313" key="9">
    <source>
        <dbReference type="EMBL" id="KAK4326815.1"/>
    </source>
</evidence>
<feature type="domain" description="TMC" evidence="8">
    <location>
        <begin position="547"/>
        <end position="656"/>
    </location>
</feature>
<comment type="caution">
    <text evidence="9">The sequence shown here is derived from an EMBL/GenBank/DDBJ whole genome shotgun (WGS) entry which is preliminary data.</text>
</comment>
<evidence type="ECO:0000259" key="8">
    <source>
        <dbReference type="Pfam" id="PF07810"/>
    </source>
</evidence>
<keyword evidence="4 7" id="KW-1133">Transmembrane helix</keyword>
<evidence type="ECO:0000313" key="10">
    <source>
        <dbReference type="Proteomes" id="UP001292094"/>
    </source>
</evidence>
<gene>
    <name evidence="9" type="ORF">Pmani_002686</name>
</gene>
<evidence type="ECO:0000256" key="5">
    <source>
        <dbReference type="ARBA" id="ARBA00023136"/>
    </source>
</evidence>
<feature type="compositionally biased region" description="Basic and acidic residues" evidence="6">
    <location>
        <begin position="12"/>
        <end position="79"/>
    </location>
</feature>